<name>A0ACC0P978_RHOML</name>
<reference evidence="1" key="1">
    <citation type="submission" date="2022-02" db="EMBL/GenBank/DDBJ databases">
        <title>Plant Genome Project.</title>
        <authorList>
            <person name="Zhang R.-G."/>
        </authorList>
    </citation>
    <scope>NUCLEOTIDE SEQUENCE</scope>
    <source>
        <strain evidence="1">AT1</strain>
    </source>
</reference>
<dbReference type="Proteomes" id="UP001062846">
    <property type="component" value="Chromosome 4"/>
</dbReference>
<gene>
    <name evidence="1" type="ORF">RHMOL_Rhmol04G0325300</name>
</gene>
<comment type="caution">
    <text evidence="1">The sequence shown here is derived from an EMBL/GenBank/DDBJ whole genome shotgun (WGS) entry which is preliminary data.</text>
</comment>
<dbReference type="EMBL" id="CM046391">
    <property type="protein sequence ID" value="KAI8561267.1"/>
    <property type="molecule type" value="Genomic_DNA"/>
</dbReference>
<accession>A0ACC0P978</accession>
<sequence length="177" mass="20049">MAGMMPIVEMLYRRRSKTYSQRTHEDDSHFHGNSPSSLRSWIDPSMDEAALIARQRLEEKLGYFRPSSSSNRLNGAQANEGRANQLTKTARDRSDDQDLVSRILGRRPWNFQLINSSTSSKSKGGQQLICVVCLEGCRAEDQQVMELPCSHKFHSKCLNPWLASHPNCPSCRSPVQI</sequence>
<proteinExistence type="predicted"/>
<protein>
    <submittedName>
        <fullName evidence="1">Uncharacterized protein</fullName>
    </submittedName>
</protein>
<evidence type="ECO:0000313" key="2">
    <source>
        <dbReference type="Proteomes" id="UP001062846"/>
    </source>
</evidence>
<evidence type="ECO:0000313" key="1">
    <source>
        <dbReference type="EMBL" id="KAI8561267.1"/>
    </source>
</evidence>
<keyword evidence="2" id="KW-1185">Reference proteome</keyword>
<organism evidence="1 2">
    <name type="scientific">Rhododendron molle</name>
    <name type="common">Chinese azalea</name>
    <name type="synonym">Azalea mollis</name>
    <dbReference type="NCBI Taxonomy" id="49168"/>
    <lineage>
        <taxon>Eukaryota</taxon>
        <taxon>Viridiplantae</taxon>
        <taxon>Streptophyta</taxon>
        <taxon>Embryophyta</taxon>
        <taxon>Tracheophyta</taxon>
        <taxon>Spermatophyta</taxon>
        <taxon>Magnoliopsida</taxon>
        <taxon>eudicotyledons</taxon>
        <taxon>Gunneridae</taxon>
        <taxon>Pentapetalae</taxon>
        <taxon>asterids</taxon>
        <taxon>Ericales</taxon>
        <taxon>Ericaceae</taxon>
        <taxon>Ericoideae</taxon>
        <taxon>Rhodoreae</taxon>
        <taxon>Rhododendron</taxon>
    </lineage>
</organism>